<name>A0ABY4EMZ0_9BACI</name>
<keyword evidence="1" id="KW-0812">Transmembrane</keyword>
<dbReference type="Pfam" id="PF13559">
    <property type="entry name" value="DUF4129"/>
    <property type="match status" value="1"/>
</dbReference>
<organism evidence="3 4">
    <name type="scientific">Halobacillus salinarum</name>
    <dbReference type="NCBI Taxonomy" id="2932257"/>
    <lineage>
        <taxon>Bacteria</taxon>
        <taxon>Bacillati</taxon>
        <taxon>Bacillota</taxon>
        <taxon>Bacilli</taxon>
        <taxon>Bacillales</taxon>
        <taxon>Bacillaceae</taxon>
        <taxon>Halobacillus</taxon>
    </lineage>
</organism>
<dbReference type="InterPro" id="IPR025403">
    <property type="entry name" value="TgpA-like_C"/>
</dbReference>
<evidence type="ECO:0000313" key="3">
    <source>
        <dbReference type="EMBL" id="UOQ45029.1"/>
    </source>
</evidence>
<proteinExistence type="predicted"/>
<dbReference type="EMBL" id="CP095073">
    <property type="protein sequence ID" value="UOQ45029.1"/>
    <property type="molecule type" value="Genomic_DNA"/>
</dbReference>
<reference evidence="3 4" key="1">
    <citation type="submission" date="2022-04" db="EMBL/GenBank/DDBJ databases">
        <title>Halobacillus sp. isolated from saltern.</title>
        <authorList>
            <person name="Won M."/>
            <person name="Lee C.-M."/>
            <person name="Woen H.-Y."/>
            <person name="Kwon S.-W."/>
        </authorList>
    </citation>
    <scope>NUCLEOTIDE SEQUENCE [LARGE SCALE GENOMIC DNA]</scope>
    <source>
        <strain evidence="3 4">SSBR10-3</strain>
    </source>
</reference>
<evidence type="ECO:0000259" key="2">
    <source>
        <dbReference type="Pfam" id="PF13559"/>
    </source>
</evidence>
<sequence>MIAPDKAEKQLKAILNQDEYQAYYEENKTFFDRIKEWIGDWVKSLFERLFPNAHFSEQATAFFGYAIGIIGVVLFVLVVLYLRRGLSKNTSMKSRNELFQQSSKLQWSFKEHVAEADRLEKENNLNEAARHLFMALLLLFEEKEWVVPKAWKTNLDYYEELQAVDQQAAERFLALAVVFDEVTYGTRTVTPVEYQRFADQAMSWLPNHEQSG</sequence>
<feature type="domain" description="Protein-glutamine gamma-glutamyltransferase-like C-terminal" evidence="2">
    <location>
        <begin position="132"/>
        <end position="199"/>
    </location>
</feature>
<protein>
    <submittedName>
        <fullName evidence="3">DUF4129 domain-containing protein</fullName>
    </submittedName>
</protein>
<keyword evidence="1" id="KW-1133">Transmembrane helix</keyword>
<dbReference type="Proteomes" id="UP000831787">
    <property type="component" value="Chromosome"/>
</dbReference>
<keyword evidence="4" id="KW-1185">Reference proteome</keyword>
<dbReference type="RefSeq" id="WP_244711447.1">
    <property type="nucleotide sequence ID" value="NZ_CP095073.1"/>
</dbReference>
<keyword evidence="1" id="KW-0472">Membrane</keyword>
<gene>
    <name evidence="3" type="ORF">MUN89_03490</name>
</gene>
<feature type="transmembrane region" description="Helical" evidence="1">
    <location>
        <begin position="62"/>
        <end position="82"/>
    </location>
</feature>
<evidence type="ECO:0000256" key="1">
    <source>
        <dbReference type="SAM" id="Phobius"/>
    </source>
</evidence>
<evidence type="ECO:0000313" key="4">
    <source>
        <dbReference type="Proteomes" id="UP000831787"/>
    </source>
</evidence>
<accession>A0ABY4EMZ0</accession>